<accession>A0A7J6M0P4</accession>
<protein>
    <submittedName>
        <fullName evidence="2">Uncharacterized protein</fullName>
    </submittedName>
</protein>
<feature type="non-terminal residue" evidence="2">
    <location>
        <position position="1"/>
    </location>
</feature>
<reference evidence="2 3" key="1">
    <citation type="submission" date="2020-04" db="EMBL/GenBank/DDBJ databases">
        <title>Perkinsus chesapeaki whole genome sequence.</title>
        <authorList>
            <person name="Bogema D.R."/>
        </authorList>
    </citation>
    <scope>NUCLEOTIDE SEQUENCE [LARGE SCALE GENOMIC DNA]</scope>
    <source>
        <strain evidence="2">ATCC PRA-425</strain>
    </source>
</reference>
<gene>
    <name evidence="2" type="ORF">FOL47_004844</name>
</gene>
<comment type="caution">
    <text evidence="2">The sequence shown here is derived from an EMBL/GenBank/DDBJ whole genome shotgun (WGS) entry which is preliminary data.</text>
</comment>
<evidence type="ECO:0000313" key="2">
    <source>
        <dbReference type="EMBL" id="KAF4664976.1"/>
    </source>
</evidence>
<evidence type="ECO:0000256" key="1">
    <source>
        <dbReference type="SAM" id="MobiDB-lite"/>
    </source>
</evidence>
<feature type="region of interest" description="Disordered" evidence="1">
    <location>
        <begin position="1"/>
        <end position="65"/>
    </location>
</feature>
<proteinExistence type="predicted"/>
<sequence>SPSPTATRKTSGGSGSKRGSLARTPSKPGPERRQSLTRSGSSSSLKGIYDLGGSASSEEETLDDDDVTRGHTMVFKDAELKKFKEMCGSMYGDIKSKQMSVEIKDDQIQMVFFGAHVRLLRGRAPPLQGNFMFLRAVLEAQPFKRPSVTIRLDNGESFEAGFAPHTKDDSNNRLDNAVALDVEKSKDSPFKEEWTSFLKSYRDLIGDDMAISFDTLEWDSPNKQWLYLASIPLTPAIPTDARKHQDKQ</sequence>
<evidence type="ECO:0000313" key="3">
    <source>
        <dbReference type="Proteomes" id="UP000591131"/>
    </source>
</evidence>
<name>A0A7J6M0P4_PERCH</name>
<organism evidence="2 3">
    <name type="scientific">Perkinsus chesapeaki</name>
    <name type="common">Clam parasite</name>
    <name type="synonym">Perkinsus andrewsi</name>
    <dbReference type="NCBI Taxonomy" id="330153"/>
    <lineage>
        <taxon>Eukaryota</taxon>
        <taxon>Sar</taxon>
        <taxon>Alveolata</taxon>
        <taxon>Perkinsozoa</taxon>
        <taxon>Perkinsea</taxon>
        <taxon>Perkinsida</taxon>
        <taxon>Perkinsidae</taxon>
        <taxon>Perkinsus</taxon>
    </lineage>
</organism>
<keyword evidence="3" id="KW-1185">Reference proteome</keyword>
<dbReference type="OrthoDB" id="10343441at2759"/>
<dbReference type="EMBL" id="JAAPAO010000274">
    <property type="protein sequence ID" value="KAF4664976.1"/>
    <property type="molecule type" value="Genomic_DNA"/>
</dbReference>
<dbReference type="AlphaFoldDB" id="A0A7J6M0P4"/>
<dbReference type="Proteomes" id="UP000591131">
    <property type="component" value="Unassembled WGS sequence"/>
</dbReference>